<evidence type="ECO:0000256" key="1">
    <source>
        <dbReference type="ARBA" id="ARBA00004123"/>
    </source>
</evidence>
<evidence type="ECO:0000256" key="2">
    <source>
        <dbReference type="ARBA" id="ARBA00022723"/>
    </source>
</evidence>
<name>A0A0G4PLU5_PENC3</name>
<dbReference type="InterPro" id="IPR013087">
    <property type="entry name" value="Znf_C2H2_type"/>
</dbReference>
<evidence type="ECO:0000256" key="3">
    <source>
        <dbReference type="ARBA" id="ARBA00022771"/>
    </source>
</evidence>
<organism evidence="10 11">
    <name type="scientific">Penicillium camemberti (strain FM 013)</name>
    <dbReference type="NCBI Taxonomy" id="1429867"/>
    <lineage>
        <taxon>Eukaryota</taxon>
        <taxon>Fungi</taxon>
        <taxon>Dikarya</taxon>
        <taxon>Ascomycota</taxon>
        <taxon>Pezizomycotina</taxon>
        <taxon>Eurotiomycetes</taxon>
        <taxon>Eurotiomycetidae</taxon>
        <taxon>Eurotiales</taxon>
        <taxon>Aspergillaceae</taxon>
        <taxon>Penicillium</taxon>
    </lineage>
</organism>
<evidence type="ECO:0000259" key="9">
    <source>
        <dbReference type="PROSITE" id="PS50157"/>
    </source>
</evidence>
<feature type="domain" description="C2H2-type" evidence="9">
    <location>
        <begin position="258"/>
        <end position="287"/>
    </location>
</feature>
<reference evidence="10 11" key="1">
    <citation type="journal article" date="2014" name="Nat. Commun.">
        <title>Multiple recent horizontal transfers of a large genomic region in cheese making fungi.</title>
        <authorList>
            <person name="Cheeseman K."/>
            <person name="Ropars J."/>
            <person name="Renault P."/>
            <person name="Dupont J."/>
            <person name="Gouzy J."/>
            <person name="Branca A."/>
            <person name="Abraham A.L."/>
            <person name="Ceppi M."/>
            <person name="Conseiller E."/>
            <person name="Debuchy R."/>
            <person name="Malagnac F."/>
            <person name="Goarin A."/>
            <person name="Silar P."/>
            <person name="Lacoste S."/>
            <person name="Sallet E."/>
            <person name="Bensimon A."/>
            <person name="Giraud T."/>
            <person name="Brygoo Y."/>
        </authorList>
    </citation>
    <scope>NUCLEOTIDE SEQUENCE [LARGE SCALE GENOMIC DNA]</scope>
    <source>
        <strain evidence="11">FM 013</strain>
    </source>
</reference>
<dbReference type="InterPro" id="IPR051061">
    <property type="entry name" value="Zinc_finger_trans_reg"/>
</dbReference>
<evidence type="ECO:0000313" key="10">
    <source>
        <dbReference type="EMBL" id="CRL27380.1"/>
    </source>
</evidence>
<dbReference type="PANTHER" id="PTHR46179:SF13">
    <property type="entry name" value="C2H2-TYPE DOMAIN-CONTAINING PROTEIN"/>
    <property type="match status" value="1"/>
</dbReference>
<evidence type="ECO:0000256" key="7">
    <source>
        <dbReference type="ARBA" id="ARBA00023242"/>
    </source>
</evidence>
<dbReference type="SUPFAM" id="SSF57667">
    <property type="entry name" value="beta-beta-alpha zinc fingers"/>
    <property type="match status" value="1"/>
</dbReference>
<dbReference type="InterPro" id="IPR036236">
    <property type="entry name" value="Znf_C2H2_sf"/>
</dbReference>
<proteinExistence type="predicted"/>
<accession>A0A0G4PLU5</accession>
<dbReference type="EMBL" id="HG793155">
    <property type="protein sequence ID" value="CRL27380.1"/>
    <property type="molecule type" value="Genomic_DNA"/>
</dbReference>
<keyword evidence="6" id="KW-0804">Transcription</keyword>
<dbReference type="PROSITE" id="PS00028">
    <property type="entry name" value="ZINC_FINGER_C2H2_1"/>
    <property type="match status" value="2"/>
</dbReference>
<keyword evidence="4" id="KW-0862">Zinc</keyword>
<gene>
    <name evidence="10" type="ORF">PCAMFM013_S022g000060</name>
</gene>
<evidence type="ECO:0000256" key="6">
    <source>
        <dbReference type="ARBA" id="ARBA00023163"/>
    </source>
</evidence>
<keyword evidence="7" id="KW-0539">Nucleus</keyword>
<dbReference type="AlphaFoldDB" id="A0A0G4PLU5"/>
<evidence type="ECO:0000313" key="11">
    <source>
        <dbReference type="Proteomes" id="UP000053732"/>
    </source>
</evidence>
<protein>
    <submittedName>
        <fullName evidence="10">Zinc finger, C2H2-like</fullName>
    </submittedName>
</protein>
<dbReference type="Pfam" id="PF00096">
    <property type="entry name" value="zf-C2H2"/>
    <property type="match status" value="1"/>
</dbReference>
<dbReference type="GO" id="GO:0008270">
    <property type="term" value="F:zinc ion binding"/>
    <property type="evidence" value="ECO:0007669"/>
    <property type="project" value="UniProtKB-KW"/>
</dbReference>
<dbReference type="PROSITE" id="PS50157">
    <property type="entry name" value="ZINC_FINGER_C2H2_2"/>
    <property type="match status" value="1"/>
</dbReference>
<evidence type="ECO:0000256" key="8">
    <source>
        <dbReference type="PROSITE-ProRule" id="PRU00042"/>
    </source>
</evidence>
<dbReference type="PANTHER" id="PTHR46179">
    <property type="entry name" value="ZINC FINGER PROTEIN"/>
    <property type="match status" value="1"/>
</dbReference>
<sequence length="362" mass="41092">MVNYANSAKILLSNGNHPHPLSPAQTVPDITVQYEPSSSSKVKLPTPFTTEFYHWDSQIIPSWFSPSHSWRNHNFDPTSLPRGYWAEYGVIQISHYSYHIPMLLRDHAIDSIRSTQEVDCPLEPASMPHFPPLRPCQLRQLDPAPISNVVEWIPGVDFSVMQSINPALVFPNASSTTSESLDSMTNIGVDAEFCTIPSGTSISFTWLFDQPQENPQIIQNTIGSVTESSWLDCHVNNKRSGHNLHVEDQESDIHKRKFKCKIIGCGMSFKRQDHLERHKTSHLKEKSHICWVPGCHRAFSRHDNLKAHCIKTHARRGGRNRYVATLDETSPDYDPEFRGQLSFEGRPLRYLASIDSVPEAKS</sequence>
<evidence type="ECO:0000256" key="4">
    <source>
        <dbReference type="ARBA" id="ARBA00022833"/>
    </source>
</evidence>
<comment type="subcellular location">
    <subcellularLocation>
        <location evidence="1">Nucleus</location>
    </subcellularLocation>
</comment>
<dbReference type="SMART" id="SM00355">
    <property type="entry name" value="ZnF_C2H2"/>
    <property type="match status" value="2"/>
</dbReference>
<dbReference type="Proteomes" id="UP000053732">
    <property type="component" value="Unassembled WGS sequence"/>
</dbReference>
<dbReference type="GO" id="GO:0005634">
    <property type="term" value="C:nucleus"/>
    <property type="evidence" value="ECO:0007669"/>
    <property type="project" value="UniProtKB-SubCell"/>
</dbReference>
<dbReference type="GO" id="GO:0006357">
    <property type="term" value="P:regulation of transcription by RNA polymerase II"/>
    <property type="evidence" value="ECO:0007669"/>
    <property type="project" value="TreeGrafter"/>
</dbReference>
<dbReference type="Gene3D" id="3.30.160.60">
    <property type="entry name" value="Classic Zinc Finger"/>
    <property type="match status" value="2"/>
</dbReference>
<dbReference type="STRING" id="1429867.A0A0G4PLU5"/>
<evidence type="ECO:0000256" key="5">
    <source>
        <dbReference type="ARBA" id="ARBA00023015"/>
    </source>
</evidence>
<keyword evidence="11" id="KW-1185">Reference proteome</keyword>
<keyword evidence="3 8" id="KW-0863">Zinc-finger</keyword>
<keyword evidence="5" id="KW-0805">Transcription regulation</keyword>
<keyword evidence="2" id="KW-0479">Metal-binding</keyword>